<proteinExistence type="predicted"/>
<comment type="caution">
    <text evidence="1">The sequence shown here is derived from an EMBL/GenBank/DDBJ whole genome shotgun (WGS) entry which is preliminary data.</text>
</comment>
<accession>A0A8S1N1C8</accession>
<evidence type="ECO:0000313" key="2">
    <source>
        <dbReference type="Proteomes" id="UP000688137"/>
    </source>
</evidence>
<dbReference type="Proteomes" id="UP000688137">
    <property type="component" value="Unassembled WGS sequence"/>
</dbReference>
<gene>
    <name evidence="1" type="ORF">PPRIM_AZ9-3.1.T0640213</name>
</gene>
<dbReference type="EMBL" id="CAJJDM010000066">
    <property type="protein sequence ID" value="CAD8080884.1"/>
    <property type="molecule type" value="Genomic_DNA"/>
</dbReference>
<name>A0A8S1N1C8_PARPR</name>
<keyword evidence="2" id="KW-1185">Reference proteome</keyword>
<organism evidence="1 2">
    <name type="scientific">Paramecium primaurelia</name>
    <dbReference type="NCBI Taxonomy" id="5886"/>
    <lineage>
        <taxon>Eukaryota</taxon>
        <taxon>Sar</taxon>
        <taxon>Alveolata</taxon>
        <taxon>Ciliophora</taxon>
        <taxon>Intramacronucleata</taxon>
        <taxon>Oligohymenophorea</taxon>
        <taxon>Peniculida</taxon>
        <taxon>Parameciidae</taxon>
        <taxon>Paramecium</taxon>
    </lineage>
</organism>
<sequence length="194" mass="22406">MSLFPTFKSVFKMLKTMNEGQPKLAQQVEQTQIVLSFSQQYKNNNINIENDGKIAICNSPELYKNHFVICEQKIPKNGCFSFSFKIGGWVMIGVCDKQKILEQKYIAQFEQSYGHGCYLIENDGTLYSSLKIEKSSEKAFSYTEYDIVSVLIDMDQKLIKWKKLNKTENFEMKIETSNDLYPCIGLGQAWVEII</sequence>
<reference evidence="1" key="1">
    <citation type="submission" date="2021-01" db="EMBL/GenBank/DDBJ databases">
        <authorList>
            <consortium name="Genoscope - CEA"/>
            <person name="William W."/>
        </authorList>
    </citation>
    <scope>NUCLEOTIDE SEQUENCE</scope>
</reference>
<dbReference type="AlphaFoldDB" id="A0A8S1N1C8"/>
<protein>
    <submittedName>
        <fullName evidence="1">Uncharacterized protein</fullName>
    </submittedName>
</protein>
<evidence type="ECO:0000313" key="1">
    <source>
        <dbReference type="EMBL" id="CAD8080884.1"/>
    </source>
</evidence>